<dbReference type="GO" id="GO:0043709">
    <property type="term" value="P:cell adhesion involved in single-species biofilm formation"/>
    <property type="evidence" value="ECO:0007669"/>
    <property type="project" value="TreeGrafter"/>
</dbReference>
<dbReference type="Gene3D" id="3.30.70.270">
    <property type="match status" value="1"/>
</dbReference>
<dbReference type="InterPro" id="IPR043128">
    <property type="entry name" value="Rev_trsase/Diguanyl_cyclase"/>
</dbReference>
<dbReference type="Pfam" id="PF00990">
    <property type="entry name" value="GGDEF"/>
    <property type="match status" value="1"/>
</dbReference>
<dbReference type="EC" id="2.7.7.65" evidence="1"/>
<comment type="caution">
    <text evidence="4">The sequence shown here is derived from an EMBL/GenBank/DDBJ whole genome shotgun (WGS) entry which is preliminary data.</text>
</comment>
<dbReference type="Proteomes" id="UP000321832">
    <property type="component" value="Unassembled WGS sequence"/>
</dbReference>
<feature type="domain" description="GGDEF" evidence="3">
    <location>
        <begin position="1"/>
        <end position="71"/>
    </location>
</feature>
<reference evidence="4 5" key="1">
    <citation type="submission" date="2019-08" db="EMBL/GenBank/DDBJ databases">
        <authorList>
            <person name="Khan S.A."/>
            <person name="Jeon C.O."/>
            <person name="Jeong S.E."/>
        </authorList>
    </citation>
    <scope>NUCLEOTIDE SEQUENCE [LARGE SCALE GENOMIC DNA]</scope>
    <source>
        <strain evidence="5">IMCC1728</strain>
    </source>
</reference>
<dbReference type="InterPro" id="IPR029787">
    <property type="entry name" value="Nucleotide_cyclase"/>
</dbReference>
<dbReference type="PANTHER" id="PTHR45138:SF9">
    <property type="entry name" value="DIGUANYLATE CYCLASE DGCM-RELATED"/>
    <property type="match status" value="1"/>
</dbReference>
<proteinExistence type="predicted"/>
<evidence type="ECO:0000256" key="1">
    <source>
        <dbReference type="ARBA" id="ARBA00012528"/>
    </source>
</evidence>
<dbReference type="PANTHER" id="PTHR45138">
    <property type="entry name" value="REGULATORY COMPONENTS OF SENSORY TRANSDUCTION SYSTEM"/>
    <property type="match status" value="1"/>
</dbReference>
<comment type="catalytic activity">
    <reaction evidence="2">
        <text>2 GTP = 3',3'-c-di-GMP + 2 diphosphate</text>
        <dbReference type="Rhea" id="RHEA:24898"/>
        <dbReference type="ChEBI" id="CHEBI:33019"/>
        <dbReference type="ChEBI" id="CHEBI:37565"/>
        <dbReference type="ChEBI" id="CHEBI:58805"/>
        <dbReference type="EC" id="2.7.7.65"/>
    </reaction>
</comment>
<dbReference type="EMBL" id="VOPW01000001">
    <property type="protein sequence ID" value="TXC67537.1"/>
    <property type="molecule type" value="Genomic_DNA"/>
</dbReference>
<accession>A0A5C6U3U6</accession>
<name>A0A5C6U3U6_9BURK</name>
<evidence type="ECO:0000313" key="4">
    <source>
        <dbReference type="EMBL" id="TXC67537.1"/>
    </source>
</evidence>
<keyword evidence="5" id="KW-1185">Reference proteome</keyword>
<dbReference type="SUPFAM" id="SSF55073">
    <property type="entry name" value="Nucleotide cyclase"/>
    <property type="match status" value="1"/>
</dbReference>
<gene>
    <name evidence="4" type="ORF">FSC37_14080</name>
</gene>
<dbReference type="NCBIfam" id="TIGR00254">
    <property type="entry name" value="GGDEF"/>
    <property type="match status" value="1"/>
</dbReference>
<evidence type="ECO:0000256" key="2">
    <source>
        <dbReference type="ARBA" id="ARBA00034247"/>
    </source>
</evidence>
<dbReference type="GO" id="GO:1902201">
    <property type="term" value="P:negative regulation of bacterial-type flagellum-dependent cell motility"/>
    <property type="evidence" value="ECO:0007669"/>
    <property type="project" value="TreeGrafter"/>
</dbReference>
<evidence type="ECO:0000313" key="5">
    <source>
        <dbReference type="Proteomes" id="UP000321832"/>
    </source>
</evidence>
<dbReference type="InterPro" id="IPR050469">
    <property type="entry name" value="Diguanylate_Cyclase"/>
</dbReference>
<dbReference type="GO" id="GO:0052621">
    <property type="term" value="F:diguanylate cyclase activity"/>
    <property type="evidence" value="ECO:0007669"/>
    <property type="project" value="UniProtKB-EC"/>
</dbReference>
<dbReference type="InterPro" id="IPR000160">
    <property type="entry name" value="GGDEF_dom"/>
</dbReference>
<sequence>MLLERCPRDTALRIAENVRQAVSAISLPWEGQTLSVGASLGVASLTAEVTGVDEWLAAADAACYAAKAAGAAPCTRRAPRKLRIVG</sequence>
<dbReference type="GO" id="GO:0005886">
    <property type="term" value="C:plasma membrane"/>
    <property type="evidence" value="ECO:0007669"/>
    <property type="project" value="TreeGrafter"/>
</dbReference>
<protein>
    <recommendedName>
        <fullName evidence="1">diguanylate cyclase</fullName>
        <ecNumber evidence="1">2.7.7.65</ecNumber>
    </recommendedName>
</protein>
<organism evidence="4 5">
    <name type="scientific">Piscinibacter aquaticus</name>
    <dbReference type="NCBI Taxonomy" id="392597"/>
    <lineage>
        <taxon>Bacteria</taxon>
        <taxon>Pseudomonadati</taxon>
        <taxon>Pseudomonadota</taxon>
        <taxon>Betaproteobacteria</taxon>
        <taxon>Burkholderiales</taxon>
        <taxon>Sphaerotilaceae</taxon>
        <taxon>Piscinibacter</taxon>
    </lineage>
</organism>
<dbReference type="AlphaFoldDB" id="A0A5C6U3U6"/>
<evidence type="ECO:0000259" key="3">
    <source>
        <dbReference type="Pfam" id="PF00990"/>
    </source>
</evidence>